<gene>
    <name evidence="1" type="ORF">HINF_LOCUS5702</name>
    <name evidence="2" type="ORF">HINF_LOCUS5706</name>
</gene>
<proteinExistence type="predicted"/>
<dbReference type="EMBL" id="CAXDID020000011">
    <property type="protein sequence ID" value="CAL5979559.1"/>
    <property type="molecule type" value="Genomic_DNA"/>
</dbReference>
<comment type="caution">
    <text evidence="1">The sequence shown here is derived from an EMBL/GenBank/DDBJ whole genome shotgun (WGS) entry which is preliminary data.</text>
</comment>
<dbReference type="EMBL" id="CAXDID020000011">
    <property type="protein sequence ID" value="CAL5979555.1"/>
    <property type="molecule type" value="Genomic_DNA"/>
</dbReference>
<protein>
    <submittedName>
        <fullName evidence="1">Hypothetical_protein</fullName>
    </submittedName>
</protein>
<evidence type="ECO:0000313" key="1">
    <source>
        <dbReference type="EMBL" id="CAL5979555.1"/>
    </source>
</evidence>
<evidence type="ECO:0000313" key="3">
    <source>
        <dbReference type="Proteomes" id="UP001642409"/>
    </source>
</evidence>
<sequence>MIILFLSLSLVARSMEEIYLVSIFLYFRQTSYFYSDILVQMVACKGYIHLVAGSISVYAFLSSKWEIIEKRLKPPLVKYAVVKTVDQKPQNRRFGTPQFDYKIKVIPPPTYTY</sequence>
<name>A0ABP1GUP8_9EUKA</name>
<keyword evidence="3" id="KW-1185">Reference proteome</keyword>
<reference evidence="1 3" key="1">
    <citation type="submission" date="2024-07" db="EMBL/GenBank/DDBJ databases">
        <authorList>
            <person name="Akdeniz Z."/>
        </authorList>
    </citation>
    <scope>NUCLEOTIDE SEQUENCE [LARGE SCALE GENOMIC DNA]</scope>
</reference>
<dbReference type="Proteomes" id="UP001642409">
    <property type="component" value="Unassembled WGS sequence"/>
</dbReference>
<evidence type="ECO:0000313" key="2">
    <source>
        <dbReference type="EMBL" id="CAL5979559.1"/>
    </source>
</evidence>
<accession>A0ABP1GUP8</accession>
<organism evidence="1 3">
    <name type="scientific">Hexamita inflata</name>
    <dbReference type="NCBI Taxonomy" id="28002"/>
    <lineage>
        <taxon>Eukaryota</taxon>
        <taxon>Metamonada</taxon>
        <taxon>Diplomonadida</taxon>
        <taxon>Hexamitidae</taxon>
        <taxon>Hexamitinae</taxon>
        <taxon>Hexamita</taxon>
    </lineage>
</organism>